<dbReference type="GO" id="GO:0005615">
    <property type="term" value="C:extracellular space"/>
    <property type="evidence" value="ECO:0007669"/>
    <property type="project" value="TreeGrafter"/>
</dbReference>
<dbReference type="PROSITE" id="PS50933">
    <property type="entry name" value="CHRD"/>
    <property type="match status" value="1"/>
</dbReference>
<reference evidence="8" key="2">
    <citation type="submission" date="2025-09" db="UniProtKB">
        <authorList>
            <consortium name="Ensembl"/>
        </authorList>
    </citation>
    <scope>IDENTIFICATION</scope>
</reference>
<dbReference type="GO" id="GO:0045087">
    <property type="term" value="P:innate immune response"/>
    <property type="evidence" value="ECO:0007669"/>
    <property type="project" value="TreeGrafter"/>
</dbReference>
<keyword evidence="2" id="KW-0106">Calcium</keyword>
<name>A0A8C9QEE5_SPEDA</name>
<feature type="domain" description="Pentraxin (PTX)" evidence="7">
    <location>
        <begin position="24"/>
        <end position="205"/>
    </location>
</feature>
<proteinExistence type="inferred from homology"/>
<evidence type="ECO:0000256" key="3">
    <source>
        <dbReference type="ARBA" id="ARBA00038102"/>
    </source>
</evidence>
<feature type="domain" description="CHRD" evidence="6">
    <location>
        <begin position="1"/>
        <end position="32"/>
    </location>
</feature>
<protein>
    <recommendedName>
        <fullName evidence="10">Pentraxin</fullName>
    </recommendedName>
</protein>
<dbReference type="PANTHER" id="PTHR45869:SF6">
    <property type="entry name" value="MUCOSAL PENTRAXIN-RELATED"/>
    <property type="match status" value="1"/>
</dbReference>
<evidence type="ECO:0000313" key="8">
    <source>
        <dbReference type="Ensembl" id="ENSSDAP00000020275.1"/>
    </source>
</evidence>
<dbReference type="Pfam" id="PF00354">
    <property type="entry name" value="Pentaxin"/>
    <property type="match status" value="1"/>
</dbReference>
<dbReference type="GO" id="GO:0046872">
    <property type="term" value="F:metal ion binding"/>
    <property type="evidence" value="ECO:0007669"/>
    <property type="project" value="UniProtKB-KW"/>
</dbReference>
<dbReference type="Ensembl" id="ENSSDAT00000023179.1">
    <property type="protein sequence ID" value="ENSSDAP00000020275.1"/>
    <property type="gene ID" value="ENSSDAG00000018470.1"/>
</dbReference>
<evidence type="ECO:0000259" key="6">
    <source>
        <dbReference type="PROSITE" id="PS50933"/>
    </source>
</evidence>
<dbReference type="Proteomes" id="UP000694422">
    <property type="component" value="Unplaced"/>
</dbReference>
<accession>A0A8C9QEE5</accession>
<dbReference type="PROSITE" id="PS51828">
    <property type="entry name" value="PTX_2"/>
    <property type="match status" value="1"/>
</dbReference>
<dbReference type="InterPro" id="IPR001759">
    <property type="entry name" value="PTX_dom"/>
</dbReference>
<dbReference type="InterPro" id="IPR013320">
    <property type="entry name" value="ConA-like_dom_sf"/>
</dbReference>
<evidence type="ECO:0000256" key="4">
    <source>
        <dbReference type="PROSITE-ProRule" id="PRU00230"/>
    </source>
</evidence>
<dbReference type="InterPro" id="IPR051005">
    <property type="entry name" value="Pentraxin_domain"/>
</dbReference>
<dbReference type="PANTHER" id="PTHR45869">
    <property type="entry name" value="C-REACTIVE PROTEIN-RELATED"/>
    <property type="match status" value="1"/>
</dbReference>
<dbReference type="AlphaFoldDB" id="A0A8C9QEE5"/>
<sequence length="219" mass="24162">MEKLLPGALLLSVPSGDATQSDMRGKVFVFPQESATASVYLIPQVKKLLQGLHAVLKSFSAFTCPYSLFSFNTWDQDNELLFFVDRIEEFTLSVGNAEATLQAHQSPLIPQSICASGSRGRKGLRKGYSLGAEAKIILGQEQDSFGGHFDAKQSFVGEVWEVSLGDHILPLSEMCDWCYQDNILNCQALIHEDSEDVVTKPKVWPRSLILSSMICVTSL</sequence>
<evidence type="ECO:0000259" key="7">
    <source>
        <dbReference type="PROSITE" id="PS51828"/>
    </source>
</evidence>
<evidence type="ECO:0000256" key="5">
    <source>
        <dbReference type="PROSITE-ProRule" id="PRU01172"/>
    </source>
</evidence>
<evidence type="ECO:0000256" key="1">
    <source>
        <dbReference type="ARBA" id="ARBA00022723"/>
    </source>
</evidence>
<dbReference type="Gene3D" id="2.60.120.200">
    <property type="match status" value="1"/>
</dbReference>
<dbReference type="SMART" id="SM00159">
    <property type="entry name" value="PTX"/>
    <property type="match status" value="1"/>
</dbReference>
<dbReference type="GO" id="GO:0001849">
    <property type="term" value="F:complement component C1q complex binding"/>
    <property type="evidence" value="ECO:0007669"/>
    <property type="project" value="TreeGrafter"/>
</dbReference>
<reference evidence="8" key="1">
    <citation type="submission" date="2025-08" db="UniProtKB">
        <authorList>
            <consortium name="Ensembl"/>
        </authorList>
    </citation>
    <scope>IDENTIFICATION</scope>
</reference>
<evidence type="ECO:0000256" key="2">
    <source>
        <dbReference type="ARBA" id="ARBA00022837"/>
    </source>
</evidence>
<dbReference type="InterPro" id="IPR010895">
    <property type="entry name" value="CHRD"/>
</dbReference>
<evidence type="ECO:0008006" key="10">
    <source>
        <dbReference type="Google" id="ProtNLM"/>
    </source>
</evidence>
<keyword evidence="1" id="KW-0479">Metal-binding</keyword>
<keyword evidence="4" id="KW-0217">Developmental protein</keyword>
<keyword evidence="9" id="KW-1185">Reference proteome</keyword>
<organism evidence="8 9">
    <name type="scientific">Spermophilus dauricus</name>
    <name type="common">Daurian ground squirrel</name>
    <dbReference type="NCBI Taxonomy" id="99837"/>
    <lineage>
        <taxon>Eukaryota</taxon>
        <taxon>Metazoa</taxon>
        <taxon>Chordata</taxon>
        <taxon>Craniata</taxon>
        <taxon>Vertebrata</taxon>
        <taxon>Euteleostomi</taxon>
        <taxon>Mammalia</taxon>
        <taxon>Eutheria</taxon>
        <taxon>Euarchontoglires</taxon>
        <taxon>Glires</taxon>
        <taxon>Rodentia</taxon>
        <taxon>Sciuromorpha</taxon>
        <taxon>Sciuridae</taxon>
        <taxon>Xerinae</taxon>
        <taxon>Marmotini</taxon>
        <taxon>Spermophilus</taxon>
    </lineage>
</organism>
<comment type="caution">
    <text evidence="5">Lacks conserved residue(s) required for the propagation of feature annotation.</text>
</comment>
<comment type="similarity">
    <text evidence="3">Belongs to the pentraxin family.</text>
</comment>
<evidence type="ECO:0000313" key="9">
    <source>
        <dbReference type="Proteomes" id="UP000694422"/>
    </source>
</evidence>
<dbReference type="SUPFAM" id="SSF49899">
    <property type="entry name" value="Concanavalin A-like lectins/glucanases"/>
    <property type="match status" value="1"/>
</dbReference>